<evidence type="ECO:0000313" key="2">
    <source>
        <dbReference type="Proteomes" id="UP000242381"/>
    </source>
</evidence>
<sequence length="160" mass="18722">DHPKVSFDHHMGLLGALSMSKTIADTYYYGSIQKFGQVKVFFAHATDKVIYLWSVRYEDKGRLYELWLERRPNLQTQFEKRRVDFLNVISFYWAMKGLLEEATDKIIGLQQEHHSKLVQHLFSTPPTERLDAVVNPSTLKLTEENDKARMHLSSPFFTSK</sequence>
<proteinExistence type="predicted"/>
<name>A0A1X0RLK3_RHIZD</name>
<protein>
    <recommendedName>
        <fullName evidence="3">Fungal-type protein kinase domain-containing protein</fullName>
    </recommendedName>
</protein>
<dbReference type="EMBL" id="KV921604">
    <property type="protein sequence ID" value="ORE12801.1"/>
    <property type="molecule type" value="Genomic_DNA"/>
</dbReference>
<dbReference type="VEuPathDB" id="FungiDB:BCV72DRAFT_211501"/>
<dbReference type="Proteomes" id="UP000242381">
    <property type="component" value="Unassembled WGS sequence"/>
</dbReference>
<feature type="non-terminal residue" evidence="1">
    <location>
        <position position="1"/>
    </location>
</feature>
<evidence type="ECO:0000313" key="1">
    <source>
        <dbReference type="EMBL" id="ORE12801.1"/>
    </source>
</evidence>
<dbReference type="AlphaFoldDB" id="A0A1X0RLK3"/>
<accession>A0A1X0RLK3</accession>
<organism evidence="1 2">
    <name type="scientific">Rhizopus microsporus</name>
    <dbReference type="NCBI Taxonomy" id="58291"/>
    <lineage>
        <taxon>Eukaryota</taxon>
        <taxon>Fungi</taxon>
        <taxon>Fungi incertae sedis</taxon>
        <taxon>Mucoromycota</taxon>
        <taxon>Mucoromycotina</taxon>
        <taxon>Mucoromycetes</taxon>
        <taxon>Mucorales</taxon>
        <taxon>Mucorineae</taxon>
        <taxon>Rhizopodaceae</taxon>
        <taxon>Rhizopus</taxon>
    </lineage>
</organism>
<evidence type="ECO:0008006" key="3">
    <source>
        <dbReference type="Google" id="ProtNLM"/>
    </source>
</evidence>
<gene>
    <name evidence="1" type="ORF">BCV71DRAFT_190431</name>
</gene>
<reference evidence="1 2" key="1">
    <citation type="journal article" date="2016" name="Proc. Natl. Acad. Sci. U.S.A.">
        <title>Lipid metabolic changes in an early divergent fungus govern the establishment of a mutualistic symbiosis with endobacteria.</title>
        <authorList>
            <person name="Lastovetsky O.A."/>
            <person name="Gaspar M.L."/>
            <person name="Mondo S.J."/>
            <person name="LaButti K.M."/>
            <person name="Sandor L."/>
            <person name="Grigoriev I.V."/>
            <person name="Henry S.A."/>
            <person name="Pawlowska T.E."/>
        </authorList>
    </citation>
    <scope>NUCLEOTIDE SEQUENCE [LARGE SCALE GENOMIC DNA]</scope>
    <source>
        <strain evidence="1 2">ATCC 11559</strain>
    </source>
</reference>